<gene>
    <name evidence="7" type="primary">prmC</name>
    <name evidence="7" type="ORF">ACFQ0I_08195</name>
</gene>
<name>A0ABW3BT53_9FLAO</name>
<dbReference type="GO" id="GO:0032259">
    <property type="term" value="P:methylation"/>
    <property type="evidence" value="ECO:0007669"/>
    <property type="project" value="UniProtKB-KW"/>
</dbReference>
<evidence type="ECO:0000313" key="8">
    <source>
        <dbReference type="Proteomes" id="UP001597011"/>
    </source>
</evidence>
<evidence type="ECO:0000256" key="5">
    <source>
        <dbReference type="ARBA" id="ARBA00048391"/>
    </source>
</evidence>
<evidence type="ECO:0000313" key="7">
    <source>
        <dbReference type="EMBL" id="MFD0835739.1"/>
    </source>
</evidence>
<sequence>MNLKDVQNTFHKELDPLYGKEEVDNFFFMLTDAFYKVSRLDLALNTKYAIDNYDAIEKALQLLKDEQPIQYILGETEFCGYPFKVNASTLIPRPETEELVEWIVKQQSALNKQQLHILDIGTGSGCIAISLAKKLPEAKVYALDISDKALTMSRQNAELNNVNVEFIEANILKSDTWNSNLENMKFDIIVSNPPYVREKEKKQMKANVLNNEPHLALFVKDENPLQFYKAIIEFSKSNLNSDGVLFFEINEFLGKEMIQLLVDNNFKDIVLKQDIFKKDRMIKGRKNNE</sequence>
<dbReference type="InterPro" id="IPR002052">
    <property type="entry name" value="DNA_methylase_N6_adenine_CS"/>
</dbReference>
<dbReference type="GO" id="GO:0102559">
    <property type="term" value="F:peptide chain release factor N(5)-glutamine methyltransferase activity"/>
    <property type="evidence" value="ECO:0007669"/>
    <property type="project" value="UniProtKB-EC"/>
</dbReference>
<accession>A0ABW3BT53</accession>
<keyword evidence="8" id="KW-1185">Reference proteome</keyword>
<dbReference type="SUPFAM" id="SSF53335">
    <property type="entry name" value="S-adenosyl-L-methionine-dependent methyltransferases"/>
    <property type="match status" value="1"/>
</dbReference>
<dbReference type="EC" id="2.1.1.297" evidence="1"/>
<dbReference type="InterPro" id="IPR019874">
    <property type="entry name" value="RF_methyltr_PrmC"/>
</dbReference>
<dbReference type="Gene3D" id="3.40.50.150">
    <property type="entry name" value="Vaccinia Virus protein VP39"/>
    <property type="match status" value="1"/>
</dbReference>
<reference evidence="8" key="1">
    <citation type="journal article" date="2019" name="Int. J. Syst. Evol. Microbiol.">
        <title>The Global Catalogue of Microorganisms (GCM) 10K type strain sequencing project: providing services to taxonomists for standard genome sequencing and annotation.</title>
        <authorList>
            <consortium name="The Broad Institute Genomics Platform"/>
            <consortium name="The Broad Institute Genome Sequencing Center for Infectious Disease"/>
            <person name="Wu L."/>
            <person name="Ma J."/>
        </authorList>
    </citation>
    <scope>NUCLEOTIDE SEQUENCE [LARGE SCALE GENOMIC DNA]</scope>
    <source>
        <strain evidence="8">CCUG 60529</strain>
    </source>
</reference>
<evidence type="ECO:0000259" key="6">
    <source>
        <dbReference type="Pfam" id="PF05175"/>
    </source>
</evidence>
<organism evidence="7 8">
    <name type="scientific">Mariniflexile aquimaris</name>
    <dbReference type="NCBI Taxonomy" id="881009"/>
    <lineage>
        <taxon>Bacteria</taxon>
        <taxon>Pseudomonadati</taxon>
        <taxon>Bacteroidota</taxon>
        <taxon>Flavobacteriia</taxon>
        <taxon>Flavobacteriales</taxon>
        <taxon>Flavobacteriaceae</taxon>
        <taxon>Mariniflexile</taxon>
    </lineage>
</organism>
<keyword evidence="3 7" id="KW-0808">Transferase</keyword>
<dbReference type="InterPro" id="IPR029063">
    <property type="entry name" value="SAM-dependent_MTases_sf"/>
</dbReference>
<dbReference type="EMBL" id="JBHTIB010000012">
    <property type="protein sequence ID" value="MFD0835739.1"/>
    <property type="molecule type" value="Genomic_DNA"/>
</dbReference>
<dbReference type="InterPro" id="IPR007848">
    <property type="entry name" value="Small_mtfrase_dom"/>
</dbReference>
<dbReference type="NCBIfam" id="TIGR00536">
    <property type="entry name" value="hemK_fam"/>
    <property type="match status" value="1"/>
</dbReference>
<dbReference type="NCBIfam" id="TIGR03534">
    <property type="entry name" value="RF_mod_PrmC"/>
    <property type="match status" value="1"/>
</dbReference>
<protein>
    <recommendedName>
        <fullName evidence="1">peptide chain release factor N(5)-glutamine methyltransferase</fullName>
        <ecNumber evidence="1">2.1.1.297</ecNumber>
    </recommendedName>
</protein>
<dbReference type="Proteomes" id="UP001597011">
    <property type="component" value="Unassembled WGS sequence"/>
</dbReference>
<keyword evidence="2 7" id="KW-0489">Methyltransferase</keyword>
<evidence type="ECO:0000256" key="1">
    <source>
        <dbReference type="ARBA" id="ARBA00012771"/>
    </source>
</evidence>
<dbReference type="RefSeq" id="WP_379941139.1">
    <property type="nucleotide sequence ID" value="NZ_JBHTIB010000012.1"/>
</dbReference>
<evidence type="ECO:0000256" key="3">
    <source>
        <dbReference type="ARBA" id="ARBA00022679"/>
    </source>
</evidence>
<keyword evidence="4" id="KW-0949">S-adenosyl-L-methionine</keyword>
<dbReference type="InterPro" id="IPR004556">
    <property type="entry name" value="HemK-like"/>
</dbReference>
<dbReference type="PANTHER" id="PTHR18895:SF74">
    <property type="entry name" value="MTRF1L RELEASE FACTOR GLUTAMINE METHYLTRANSFERASE"/>
    <property type="match status" value="1"/>
</dbReference>
<dbReference type="CDD" id="cd02440">
    <property type="entry name" value="AdoMet_MTases"/>
    <property type="match status" value="1"/>
</dbReference>
<evidence type="ECO:0000256" key="2">
    <source>
        <dbReference type="ARBA" id="ARBA00022603"/>
    </source>
</evidence>
<dbReference type="PROSITE" id="PS00092">
    <property type="entry name" value="N6_MTASE"/>
    <property type="match status" value="1"/>
</dbReference>
<dbReference type="Gene3D" id="1.10.8.10">
    <property type="entry name" value="DNA helicase RuvA subunit, C-terminal domain"/>
    <property type="match status" value="1"/>
</dbReference>
<dbReference type="PANTHER" id="PTHR18895">
    <property type="entry name" value="HEMK METHYLTRANSFERASE"/>
    <property type="match status" value="1"/>
</dbReference>
<feature type="domain" description="Methyltransferase small" evidence="6">
    <location>
        <begin position="110"/>
        <end position="204"/>
    </location>
</feature>
<proteinExistence type="predicted"/>
<dbReference type="Pfam" id="PF05175">
    <property type="entry name" value="MTS"/>
    <property type="match status" value="1"/>
</dbReference>
<evidence type="ECO:0000256" key="4">
    <source>
        <dbReference type="ARBA" id="ARBA00022691"/>
    </source>
</evidence>
<dbReference type="InterPro" id="IPR050320">
    <property type="entry name" value="N5-glutamine_MTase"/>
</dbReference>
<comment type="caution">
    <text evidence="7">The sequence shown here is derived from an EMBL/GenBank/DDBJ whole genome shotgun (WGS) entry which is preliminary data.</text>
</comment>
<comment type="catalytic activity">
    <reaction evidence="5">
        <text>L-glutaminyl-[peptide chain release factor] + S-adenosyl-L-methionine = N(5)-methyl-L-glutaminyl-[peptide chain release factor] + S-adenosyl-L-homocysteine + H(+)</text>
        <dbReference type="Rhea" id="RHEA:42896"/>
        <dbReference type="Rhea" id="RHEA-COMP:10271"/>
        <dbReference type="Rhea" id="RHEA-COMP:10272"/>
        <dbReference type="ChEBI" id="CHEBI:15378"/>
        <dbReference type="ChEBI" id="CHEBI:30011"/>
        <dbReference type="ChEBI" id="CHEBI:57856"/>
        <dbReference type="ChEBI" id="CHEBI:59789"/>
        <dbReference type="ChEBI" id="CHEBI:61891"/>
        <dbReference type="EC" id="2.1.1.297"/>
    </reaction>
</comment>